<evidence type="ECO:0000256" key="1">
    <source>
        <dbReference type="SAM" id="MobiDB-lite"/>
    </source>
</evidence>
<reference evidence="2" key="2">
    <citation type="submission" date="2021-10" db="EMBL/GenBank/DDBJ databases">
        <title>Phylogenomics reveals ancestral predisposition of the termite-cultivated fungus Termitomyces towards a domesticated lifestyle.</title>
        <authorList>
            <person name="Auxier B."/>
            <person name="Grum-Grzhimaylo A."/>
            <person name="Cardenas M.E."/>
            <person name="Lodge J.D."/>
            <person name="Laessoe T."/>
            <person name="Pedersen O."/>
            <person name="Smith M.E."/>
            <person name="Kuyper T.W."/>
            <person name="Franco-Molano E.A."/>
            <person name="Baroni T.J."/>
            <person name="Aanen D.K."/>
        </authorList>
    </citation>
    <scope>NUCLEOTIDE SEQUENCE</scope>
    <source>
        <strain evidence="2">D49</strain>
    </source>
</reference>
<evidence type="ECO:0000313" key="3">
    <source>
        <dbReference type="Proteomes" id="UP000717328"/>
    </source>
</evidence>
<protein>
    <submittedName>
        <fullName evidence="2">Uncharacterized protein</fullName>
    </submittedName>
</protein>
<gene>
    <name evidence="2" type="ORF">H0H81_004789</name>
</gene>
<dbReference type="Proteomes" id="UP000717328">
    <property type="component" value="Unassembled WGS sequence"/>
</dbReference>
<name>A0A9P7GLT4_9AGAR</name>
<reference evidence="2" key="1">
    <citation type="submission" date="2021-02" db="EMBL/GenBank/DDBJ databases">
        <authorList>
            <person name="Nieuwenhuis M."/>
            <person name="Van De Peppel L.J.J."/>
        </authorList>
    </citation>
    <scope>NUCLEOTIDE SEQUENCE</scope>
    <source>
        <strain evidence="2">D49</strain>
    </source>
</reference>
<dbReference type="OrthoDB" id="3252634at2759"/>
<feature type="region of interest" description="Disordered" evidence="1">
    <location>
        <begin position="44"/>
        <end position="121"/>
    </location>
</feature>
<feature type="compositionally biased region" description="Low complexity" evidence="1">
    <location>
        <begin position="59"/>
        <end position="74"/>
    </location>
</feature>
<sequence>MAGTMMYEVQPVLNIATAKEDDRKDERIRQLECELFAIRGQKEVADGVDVPRQQPIAGPSKQSAPQAPKAAPQQLPVQEKEPEPRLTTQEKGKAKAGPTNEDFTLAPLFLRDSQGLSVDSL</sequence>
<comment type="caution">
    <text evidence="2">The sequence shown here is derived from an EMBL/GenBank/DDBJ whole genome shotgun (WGS) entry which is preliminary data.</text>
</comment>
<keyword evidence="3" id="KW-1185">Reference proteome</keyword>
<accession>A0A9P7GLT4</accession>
<proteinExistence type="predicted"/>
<organism evidence="2 3">
    <name type="scientific">Sphagnurus paluster</name>
    <dbReference type="NCBI Taxonomy" id="117069"/>
    <lineage>
        <taxon>Eukaryota</taxon>
        <taxon>Fungi</taxon>
        <taxon>Dikarya</taxon>
        <taxon>Basidiomycota</taxon>
        <taxon>Agaricomycotina</taxon>
        <taxon>Agaricomycetes</taxon>
        <taxon>Agaricomycetidae</taxon>
        <taxon>Agaricales</taxon>
        <taxon>Tricholomatineae</taxon>
        <taxon>Lyophyllaceae</taxon>
        <taxon>Sphagnurus</taxon>
    </lineage>
</organism>
<dbReference type="EMBL" id="JABCKI010001212">
    <property type="protein sequence ID" value="KAG5649297.1"/>
    <property type="molecule type" value="Genomic_DNA"/>
</dbReference>
<dbReference type="AlphaFoldDB" id="A0A9P7GLT4"/>
<evidence type="ECO:0000313" key="2">
    <source>
        <dbReference type="EMBL" id="KAG5649297.1"/>
    </source>
</evidence>
<feature type="compositionally biased region" description="Basic and acidic residues" evidence="1">
    <location>
        <begin position="78"/>
        <end position="93"/>
    </location>
</feature>